<feature type="chain" id="PRO_5032815429" description="Hexosyltransferase" evidence="5">
    <location>
        <begin position="22"/>
        <end position="347"/>
    </location>
</feature>
<evidence type="ECO:0000256" key="1">
    <source>
        <dbReference type="ARBA" id="ARBA00006351"/>
    </source>
</evidence>
<dbReference type="InterPro" id="IPR029044">
    <property type="entry name" value="Nucleotide-diphossugar_trans"/>
</dbReference>
<keyword evidence="5" id="KW-0732">Signal</keyword>
<dbReference type="Proteomes" id="UP000626109">
    <property type="component" value="Unassembled WGS sequence"/>
</dbReference>
<dbReference type="Gene3D" id="3.90.550.10">
    <property type="entry name" value="Spore Coat Polysaccharide Biosynthesis Protein SpsA, Chain A"/>
    <property type="match status" value="1"/>
</dbReference>
<evidence type="ECO:0000256" key="2">
    <source>
        <dbReference type="ARBA" id="ARBA00022676"/>
    </source>
</evidence>
<accession>A0A813J1V2</accession>
<keyword evidence="2" id="KW-0328">Glycosyltransferase</keyword>
<dbReference type="GO" id="GO:0016757">
    <property type="term" value="F:glycosyltransferase activity"/>
    <property type="evidence" value="ECO:0007669"/>
    <property type="project" value="UniProtKB-KW"/>
</dbReference>
<dbReference type="AlphaFoldDB" id="A0A813J1V2"/>
<dbReference type="PANTHER" id="PTHR13778:SF47">
    <property type="entry name" value="LIPOPOLYSACCHARIDE 1,3-GALACTOSYLTRANSFERASE"/>
    <property type="match status" value="1"/>
</dbReference>
<feature type="signal peptide" evidence="5">
    <location>
        <begin position="1"/>
        <end position="21"/>
    </location>
</feature>
<dbReference type="InterPro" id="IPR002495">
    <property type="entry name" value="Glyco_trans_8"/>
</dbReference>
<dbReference type="Pfam" id="PF01501">
    <property type="entry name" value="Glyco_transf_8"/>
    <property type="match status" value="1"/>
</dbReference>
<gene>
    <name evidence="6" type="ORF">PGLA2088_LOCUS14625</name>
</gene>
<comment type="similarity">
    <text evidence="1">Belongs to the glycosyltransferase 8 family.</text>
</comment>
<dbReference type="SUPFAM" id="SSF53448">
    <property type="entry name" value="Nucleotide-diphospho-sugar transferases"/>
    <property type="match status" value="1"/>
</dbReference>
<dbReference type="EMBL" id="CAJNNW010017846">
    <property type="protein sequence ID" value="CAE8661734.1"/>
    <property type="molecule type" value="Genomic_DNA"/>
</dbReference>
<dbReference type="PANTHER" id="PTHR13778">
    <property type="entry name" value="GLYCOSYLTRANSFERASE 8 DOMAIN-CONTAINING PROTEIN"/>
    <property type="match status" value="1"/>
</dbReference>
<organism evidence="6 7">
    <name type="scientific">Polarella glacialis</name>
    <name type="common">Dinoflagellate</name>
    <dbReference type="NCBI Taxonomy" id="89957"/>
    <lineage>
        <taxon>Eukaryota</taxon>
        <taxon>Sar</taxon>
        <taxon>Alveolata</taxon>
        <taxon>Dinophyceae</taxon>
        <taxon>Suessiales</taxon>
        <taxon>Suessiaceae</taxon>
        <taxon>Polarella</taxon>
    </lineage>
</organism>
<proteinExistence type="inferred from homology"/>
<dbReference type="InterPro" id="IPR050748">
    <property type="entry name" value="Glycosyltrans_8_dom-fam"/>
</dbReference>
<evidence type="ECO:0000256" key="5">
    <source>
        <dbReference type="SAM" id="SignalP"/>
    </source>
</evidence>
<comment type="caution">
    <text evidence="6">The sequence shown here is derived from an EMBL/GenBank/DDBJ whole genome shotgun (WGS) entry which is preliminary data.</text>
</comment>
<keyword evidence="3" id="KW-0808">Transferase</keyword>
<evidence type="ECO:0000313" key="7">
    <source>
        <dbReference type="Proteomes" id="UP000626109"/>
    </source>
</evidence>
<keyword evidence="4" id="KW-0479">Metal-binding</keyword>
<evidence type="ECO:0000313" key="6">
    <source>
        <dbReference type="EMBL" id="CAE8661734.1"/>
    </source>
</evidence>
<evidence type="ECO:0008006" key="8">
    <source>
        <dbReference type="Google" id="ProtNLM"/>
    </source>
</evidence>
<protein>
    <recommendedName>
        <fullName evidence="8">Hexosyltransferase</fullName>
    </recommendedName>
</protein>
<sequence length="347" mass="38268">MWPAPRSHIALVLSLLPLVSMMLQLSSVKTDGRVPPAAHSKSMIDIVTAAGLNWQDAAKTMVASVLLTAKDPSRLRFHIVVDAADSEGWSTFWQFMPNSSTRLLPGGALLVVHSMKIIDLQPSKYIPYRDISGHEANEQKRHTNGFNYVRFFIQDYVPVNSTVAFWLDSDMVIQKDIALLADSFMAQADAALGYVRRPDGCEYPILEAVFDPELRRKMHLMGLENRSMHNAGVIAVNMTQWRNGGLGDAALRLISENAVSEEAMYAGGSQVPLELAALLSNHSIVEHDSIWNCLHNACVHDPAMEACSIVHFIGPMKPWLPDSGPQTLWESAQLRAMIFLPTGIGAV</sequence>
<evidence type="ECO:0000256" key="4">
    <source>
        <dbReference type="ARBA" id="ARBA00022723"/>
    </source>
</evidence>
<name>A0A813J1V2_POLGL</name>
<reference evidence="6" key="1">
    <citation type="submission" date="2021-02" db="EMBL/GenBank/DDBJ databases">
        <authorList>
            <person name="Dougan E. K."/>
            <person name="Rhodes N."/>
            <person name="Thang M."/>
            <person name="Chan C."/>
        </authorList>
    </citation>
    <scope>NUCLEOTIDE SEQUENCE</scope>
</reference>
<evidence type="ECO:0000256" key="3">
    <source>
        <dbReference type="ARBA" id="ARBA00022679"/>
    </source>
</evidence>
<dbReference type="GO" id="GO:0046872">
    <property type="term" value="F:metal ion binding"/>
    <property type="evidence" value="ECO:0007669"/>
    <property type="project" value="UniProtKB-KW"/>
</dbReference>